<evidence type="ECO:0000256" key="7">
    <source>
        <dbReference type="ARBA" id="ARBA00022840"/>
    </source>
</evidence>
<comment type="catalytic activity">
    <reaction evidence="10">
        <text>a tRNA precursor + 2 CTP + ATP = a tRNA with a 3' CCA end + 3 diphosphate</text>
        <dbReference type="Rhea" id="RHEA:14433"/>
        <dbReference type="Rhea" id="RHEA-COMP:10465"/>
        <dbReference type="Rhea" id="RHEA-COMP:10468"/>
        <dbReference type="ChEBI" id="CHEBI:30616"/>
        <dbReference type="ChEBI" id="CHEBI:33019"/>
        <dbReference type="ChEBI" id="CHEBI:37563"/>
        <dbReference type="ChEBI" id="CHEBI:74896"/>
        <dbReference type="ChEBI" id="CHEBI:83071"/>
        <dbReference type="EC" id="2.7.7.72"/>
    </reaction>
</comment>
<dbReference type="EMBL" id="VGJJ01000007">
    <property type="protein sequence ID" value="MBM3282017.1"/>
    <property type="molecule type" value="Genomic_DNA"/>
</dbReference>
<feature type="binding site" evidence="10">
    <location>
        <position position="199"/>
    </location>
    <ligand>
        <name>CTP</name>
        <dbReference type="ChEBI" id="CHEBI:37563"/>
    </ligand>
</feature>
<dbReference type="GO" id="GO:0000049">
    <property type="term" value="F:tRNA binding"/>
    <property type="evidence" value="ECO:0007669"/>
    <property type="project" value="UniProtKB-UniRule"/>
</dbReference>
<dbReference type="SUPFAM" id="SSF81301">
    <property type="entry name" value="Nucleotidyltransferase"/>
    <property type="match status" value="1"/>
</dbReference>
<dbReference type="Pfam" id="PF09249">
    <property type="entry name" value="tRNA_NucTransf2"/>
    <property type="match status" value="1"/>
</dbReference>
<keyword evidence="8 10" id="KW-0460">Magnesium</keyword>
<feature type="binding site" evidence="10">
    <location>
        <position position="94"/>
    </location>
    <ligand>
        <name>CTP</name>
        <dbReference type="ChEBI" id="CHEBI:37563"/>
    </ligand>
</feature>
<dbReference type="InterPro" id="IPR043519">
    <property type="entry name" value="NT_sf"/>
</dbReference>
<dbReference type="InterPro" id="IPR002934">
    <property type="entry name" value="Polymerase_NTP_transf_dom"/>
</dbReference>
<evidence type="ECO:0000256" key="4">
    <source>
        <dbReference type="ARBA" id="ARBA00022723"/>
    </source>
</evidence>
<dbReference type="SUPFAM" id="SSF81631">
    <property type="entry name" value="PAP/OAS1 substrate-binding domain"/>
    <property type="match status" value="1"/>
</dbReference>
<dbReference type="InterPro" id="IPR015329">
    <property type="entry name" value="tRNA_NucTransf2"/>
</dbReference>
<dbReference type="GO" id="GO:0004810">
    <property type="term" value="F:CCA tRNA nucleotidyltransferase activity"/>
    <property type="evidence" value="ECO:0007669"/>
    <property type="project" value="UniProtKB-UniRule"/>
</dbReference>
<keyword evidence="5 10" id="KW-0547">Nucleotide-binding</keyword>
<keyword evidence="6 10" id="KW-0692">RNA repair</keyword>
<evidence type="ECO:0000256" key="3">
    <source>
        <dbReference type="ARBA" id="ARBA00022695"/>
    </source>
</evidence>
<evidence type="ECO:0000259" key="11">
    <source>
        <dbReference type="Pfam" id="PF01909"/>
    </source>
</evidence>
<dbReference type="PANTHER" id="PTHR39643">
    <property type="entry name" value="CCA-ADDING ENZYME"/>
    <property type="match status" value="1"/>
</dbReference>
<reference evidence="14" key="1">
    <citation type="submission" date="2019-03" db="EMBL/GenBank/DDBJ databases">
        <title>Lake Tanganyika Metagenome-Assembled Genomes (MAGs).</title>
        <authorList>
            <person name="Tran P."/>
        </authorList>
    </citation>
    <scope>NUCLEOTIDE SEQUENCE</scope>
    <source>
        <strain evidence="14">M_DeepCast_50m_m2_156</strain>
    </source>
</reference>
<comment type="similarity">
    <text evidence="10">Belongs to the tRNA nucleotidyltransferase/poly(A) polymerase family. Archaeal CCA-adding enzyme subfamily.</text>
</comment>
<evidence type="ECO:0000259" key="13">
    <source>
        <dbReference type="Pfam" id="PF21133"/>
    </source>
</evidence>
<feature type="domain" description="CCA-adding enzyme C-terminal" evidence="13">
    <location>
        <begin position="342"/>
        <end position="452"/>
    </location>
</feature>
<keyword evidence="3 10" id="KW-0548">Nucleotidyltransferase</keyword>
<feature type="binding site" evidence="10">
    <location>
        <position position="91"/>
    </location>
    <ligand>
        <name>CTP</name>
        <dbReference type="ChEBI" id="CHEBI:37563"/>
    </ligand>
</feature>
<dbReference type="InterPro" id="IPR048833">
    <property type="entry name" value="CAA_C"/>
</dbReference>
<evidence type="ECO:0000256" key="5">
    <source>
        <dbReference type="ARBA" id="ARBA00022741"/>
    </source>
</evidence>
<feature type="binding site" evidence="10">
    <location>
        <position position="105"/>
    </location>
    <ligand>
        <name>Mg(2+)</name>
        <dbReference type="ChEBI" id="CHEBI:18420"/>
    </ligand>
</feature>
<dbReference type="CDD" id="cd05400">
    <property type="entry name" value="NT_2-5OAS_ClassI-CCAase"/>
    <property type="match status" value="1"/>
</dbReference>
<dbReference type="Pfam" id="PF01909">
    <property type="entry name" value="NTP_transf_2"/>
    <property type="match status" value="1"/>
</dbReference>
<feature type="domain" description="tRNA nucleotidyltransferase substrate binding" evidence="12">
    <location>
        <begin position="193"/>
        <end position="310"/>
    </location>
</feature>
<dbReference type="PANTHER" id="PTHR39643:SF1">
    <property type="entry name" value="CCA-ADDING ENZYME"/>
    <property type="match status" value="1"/>
</dbReference>
<dbReference type="InterPro" id="IPR011068">
    <property type="entry name" value="NuclTrfase_I-like_C"/>
</dbReference>
<evidence type="ECO:0000256" key="2">
    <source>
        <dbReference type="ARBA" id="ARBA00022694"/>
    </source>
</evidence>
<dbReference type="GO" id="GO:0000287">
    <property type="term" value="F:magnesium ion binding"/>
    <property type="evidence" value="ECO:0007669"/>
    <property type="project" value="UniProtKB-UniRule"/>
</dbReference>
<comment type="caution">
    <text evidence="14">The sequence shown here is derived from an EMBL/GenBank/DDBJ whole genome shotgun (WGS) entry which is preliminary data.</text>
</comment>
<dbReference type="GO" id="GO:0042245">
    <property type="term" value="P:RNA repair"/>
    <property type="evidence" value="ECO:0007669"/>
    <property type="project" value="UniProtKB-KW"/>
</dbReference>
<dbReference type="InterPro" id="IPR006116">
    <property type="entry name" value="NT_2-5OAS_ClassI-CCAase"/>
</dbReference>
<dbReference type="InterPro" id="IPR042090">
    <property type="entry name" value="CCA_tRNA_nucleotrans_2"/>
</dbReference>
<sequence length="502" mass="57390">MILAKAVSASWMPRTGLIPTFMREGRAWDYIKTIASNSWENHMTQMWRKNILKEIVPSLAERRGEEKMVRSLVRKINGMKGPHLEAKLAGSLARNTHLKGDRDLDIFVFYPPSLKRDKFEAAGLKLGHSVFGENFHEEAYSEHPYVRGVIDGFNVEIVPTYKVDKASNKISAVDRTPFHAAYMKKRLNAKQCNDVRLLKQFLKRVSVYGADVRFHGVPGYLVEILILNYGSFEKAVERISHWRDHTVIDLERSHGNDAIALAQFNHPFLLVVDPTDAQRNVAGALSYNQFARMIMACRTFLKQPSEAFFHAHTDKPLSVEQVKSLMQKEEFVGVRLPYPNGMLSDVMWGQLSRLSTKLTNTLTQYDFHVIRSWHWTDALNEAYIIFEVENPILPQTRIRIGPRVVEEKHAEEFLHAHAKPVSGPRIEDGKLVIEIPRKVWKFTDALKQEVERAAHVESGDIKPSLFAATLVSEPLLLNHYKKDPSFASALSVFLKGKEPFLR</sequence>
<protein>
    <recommendedName>
        <fullName evidence="10">CCA-adding enzyme</fullName>
        <ecNumber evidence="10">2.7.7.72</ecNumber>
    </recommendedName>
    <alternativeName>
        <fullName evidence="10">CCA tRNA nucleotidyltransferase</fullName>
    </alternativeName>
    <alternativeName>
        <fullName evidence="10">tRNA CCA-pyrophosphorylase</fullName>
    </alternativeName>
    <alternativeName>
        <fullName evidence="10">tRNA adenylyl-/cytidylyl- transferase</fullName>
    </alternativeName>
    <alternativeName>
        <fullName evidence="10">tRNA nucleotidyltransferase</fullName>
    </alternativeName>
    <alternativeName>
        <fullName evidence="10">tRNA-NT</fullName>
    </alternativeName>
</protein>
<dbReference type="SUPFAM" id="SSF55003">
    <property type="entry name" value="PAP/Archaeal CCA-adding enzyme, C-terminal domain"/>
    <property type="match status" value="1"/>
</dbReference>
<dbReference type="Gene3D" id="3.30.460.10">
    <property type="entry name" value="Beta Polymerase, domain 2"/>
    <property type="match status" value="1"/>
</dbReference>
<evidence type="ECO:0000313" key="15">
    <source>
        <dbReference type="Proteomes" id="UP000774699"/>
    </source>
</evidence>
<dbReference type="EC" id="2.7.7.72" evidence="10"/>
<feature type="binding site" evidence="10">
    <location>
        <position position="156"/>
    </location>
    <ligand>
        <name>Mg(2+)</name>
        <dbReference type="ChEBI" id="CHEBI:18420"/>
    </ligand>
</feature>
<proteinExistence type="inferred from homology"/>
<organism evidence="14 15">
    <name type="scientific">Candidatus Iainarchaeum sp</name>
    <dbReference type="NCBI Taxonomy" id="3101447"/>
    <lineage>
        <taxon>Archaea</taxon>
        <taxon>Candidatus Iainarchaeota</taxon>
        <taxon>Candidatus Iainarchaeia</taxon>
        <taxon>Candidatus Iainarchaeales</taxon>
        <taxon>Candidatus Iainarchaeaceae</taxon>
        <taxon>Candidatus Iainarchaeum</taxon>
    </lineage>
</organism>
<feature type="binding site" evidence="10">
    <location>
        <position position="208"/>
    </location>
    <ligand>
        <name>ATP</name>
        <dbReference type="ChEBI" id="CHEBI:30616"/>
    </ligand>
</feature>
<gene>
    <name evidence="10 14" type="primary">cca</name>
    <name evidence="14" type="ORF">FJY86_01590</name>
</gene>
<evidence type="ECO:0000256" key="10">
    <source>
        <dbReference type="HAMAP-Rule" id="MF_01264"/>
    </source>
</evidence>
<dbReference type="AlphaFoldDB" id="A0A8T4C6V1"/>
<evidence type="ECO:0000259" key="12">
    <source>
        <dbReference type="Pfam" id="PF09249"/>
    </source>
</evidence>
<comment type="function">
    <text evidence="10">Catalyzes the addition and repair of the essential 3'-terminal CCA sequence in tRNAs without using a nucleic acid template. Adds these three nucleotides in the order of C, C, and A to the tRNA nucleotide-73, using CTP and ATP as substrates and producing inorganic pyrophosphate. tRNA 3'-terminal CCA addition is required both for tRNA processing and repair. Also involved in tRNA surveillance by mediating tandem CCA addition to generate a CCACCA at the 3' terminus of unstable tRNAs. While stable tRNAs receive only 3'-terminal CCA, unstable tRNAs are marked with CCACCA and rapidly degraded.</text>
</comment>
<comment type="miscellaneous">
    <text evidence="10">A single active site specifically recognizes both ATP and CTP and is responsible for their addition.</text>
</comment>
<name>A0A8T4C6V1_9ARCH</name>
<dbReference type="Pfam" id="PF21133">
    <property type="entry name" value="CAA_C"/>
    <property type="match status" value="1"/>
</dbReference>
<dbReference type="Gene3D" id="3.30.70.590">
    <property type="entry name" value="Poly(A) polymerase predicted RNA binding domain"/>
    <property type="match status" value="1"/>
</dbReference>
<feature type="binding site" evidence="10">
    <location>
        <position position="103"/>
    </location>
    <ligand>
        <name>Mg(2+)</name>
        <dbReference type="ChEBI" id="CHEBI:18420"/>
    </ligand>
</feature>
<keyword evidence="9 10" id="KW-0694">RNA-binding</keyword>
<keyword evidence="7 10" id="KW-0067">ATP-binding</keyword>
<feature type="domain" description="Polymerase nucleotidyl transferase" evidence="11">
    <location>
        <begin position="76"/>
        <end position="179"/>
    </location>
</feature>
<dbReference type="Proteomes" id="UP000774699">
    <property type="component" value="Unassembled WGS sequence"/>
</dbReference>
<comment type="catalytic activity">
    <reaction evidence="10">
        <text>a tRNA with a 3' CCA end + 2 CTP + ATP = a tRNA with a 3' CCACCA end + 3 diphosphate</text>
        <dbReference type="Rhea" id="RHEA:76235"/>
        <dbReference type="Rhea" id="RHEA-COMP:10468"/>
        <dbReference type="Rhea" id="RHEA-COMP:18655"/>
        <dbReference type="ChEBI" id="CHEBI:30616"/>
        <dbReference type="ChEBI" id="CHEBI:33019"/>
        <dbReference type="ChEBI" id="CHEBI:37563"/>
        <dbReference type="ChEBI" id="CHEBI:83071"/>
        <dbReference type="ChEBI" id="CHEBI:195187"/>
    </reaction>
</comment>
<dbReference type="HAMAP" id="MF_01264">
    <property type="entry name" value="CCA_arch"/>
    <property type="match status" value="1"/>
</dbReference>
<dbReference type="NCBIfam" id="TIGR03671">
    <property type="entry name" value="cca_archaeal"/>
    <property type="match status" value="1"/>
</dbReference>
<feature type="binding site" evidence="10">
    <location>
        <position position="91"/>
    </location>
    <ligand>
        <name>ATP</name>
        <dbReference type="ChEBI" id="CHEBI:30616"/>
    </ligand>
</feature>
<evidence type="ECO:0000256" key="6">
    <source>
        <dbReference type="ARBA" id="ARBA00022800"/>
    </source>
</evidence>
<keyword evidence="1 10" id="KW-0808">Transferase</keyword>
<dbReference type="InterPro" id="IPR008229">
    <property type="entry name" value="CCA-adding_arc"/>
</dbReference>
<feature type="binding site" evidence="10">
    <location>
        <position position="179"/>
    </location>
    <ligand>
        <name>CTP</name>
        <dbReference type="ChEBI" id="CHEBI:37563"/>
    </ligand>
</feature>
<evidence type="ECO:0000256" key="9">
    <source>
        <dbReference type="ARBA" id="ARBA00022884"/>
    </source>
</evidence>
<evidence type="ECO:0000313" key="14">
    <source>
        <dbReference type="EMBL" id="MBM3282017.1"/>
    </source>
</evidence>
<dbReference type="Gene3D" id="1.10.1410.30">
    <property type="entry name" value="CCA tRNA nucleotidyltransferase, domain 2"/>
    <property type="match status" value="1"/>
</dbReference>
<comment type="subunit">
    <text evidence="10">Homodimer.</text>
</comment>
<feature type="binding site" evidence="10">
    <location>
        <position position="199"/>
    </location>
    <ligand>
        <name>ATP</name>
        <dbReference type="ChEBI" id="CHEBI:30616"/>
    </ligand>
</feature>
<evidence type="ECO:0000256" key="1">
    <source>
        <dbReference type="ARBA" id="ARBA00022679"/>
    </source>
</evidence>
<keyword evidence="4 10" id="KW-0479">Metal-binding</keyword>
<dbReference type="GO" id="GO:0005524">
    <property type="term" value="F:ATP binding"/>
    <property type="evidence" value="ECO:0007669"/>
    <property type="project" value="UniProtKB-UniRule"/>
</dbReference>
<dbReference type="PIRSF" id="PIRSF005335">
    <property type="entry name" value="CCA_arch"/>
    <property type="match status" value="1"/>
</dbReference>
<evidence type="ECO:0000256" key="8">
    <source>
        <dbReference type="ARBA" id="ARBA00022842"/>
    </source>
</evidence>
<feature type="binding site" evidence="10">
    <location>
        <position position="94"/>
    </location>
    <ligand>
        <name>ATP</name>
        <dbReference type="ChEBI" id="CHEBI:30616"/>
    </ligand>
</feature>
<feature type="binding site" evidence="10">
    <location>
        <position position="208"/>
    </location>
    <ligand>
        <name>CTP</name>
        <dbReference type="ChEBI" id="CHEBI:37563"/>
    </ligand>
</feature>
<keyword evidence="2 10" id="KW-0819">tRNA processing</keyword>
<dbReference type="Gene3D" id="3.30.70.1550">
    <property type="entry name" value="Archaeal tRNA CCA-adding enzyme catalytic domain"/>
    <property type="match status" value="1"/>
</dbReference>
<dbReference type="GO" id="GO:0001680">
    <property type="term" value="P:tRNA 3'-terminal CCA addition"/>
    <property type="evidence" value="ECO:0007669"/>
    <property type="project" value="UniProtKB-UniRule"/>
</dbReference>
<accession>A0A8T4C6V1</accession>
<feature type="binding site" evidence="10">
    <location>
        <position position="179"/>
    </location>
    <ligand>
        <name>ATP</name>
        <dbReference type="ChEBI" id="CHEBI:30616"/>
    </ligand>
</feature>
<comment type="cofactor">
    <cofactor evidence="10">
        <name>Mg(2+)</name>
        <dbReference type="ChEBI" id="CHEBI:18420"/>
    </cofactor>
</comment>